<protein>
    <submittedName>
        <fullName evidence="9">Cobalamin biosynthesis protein CbiM</fullName>
    </submittedName>
</protein>
<keyword evidence="4 8" id="KW-0812">Transmembrane</keyword>
<dbReference type="Proteomes" id="UP001296776">
    <property type="component" value="Unassembled WGS sequence"/>
</dbReference>
<evidence type="ECO:0000256" key="6">
    <source>
        <dbReference type="ARBA" id="ARBA00023136"/>
    </source>
</evidence>
<evidence type="ECO:0000256" key="1">
    <source>
        <dbReference type="ARBA" id="ARBA00004651"/>
    </source>
</evidence>
<feature type="transmembrane region" description="Helical" evidence="8">
    <location>
        <begin position="166"/>
        <end position="189"/>
    </location>
</feature>
<keyword evidence="5 8" id="KW-1133">Transmembrane helix</keyword>
<evidence type="ECO:0000256" key="5">
    <source>
        <dbReference type="ARBA" id="ARBA00022989"/>
    </source>
</evidence>
<evidence type="ECO:0000256" key="4">
    <source>
        <dbReference type="ARBA" id="ARBA00022692"/>
    </source>
</evidence>
<reference evidence="9" key="2">
    <citation type="journal article" date="2020" name="Microorganisms">
        <title>Osmotic Adaptation and Compatible Solute Biosynthesis of Phototrophic Bacteria as Revealed from Genome Analyses.</title>
        <authorList>
            <person name="Imhoff J.F."/>
            <person name="Rahn T."/>
            <person name="Kunzel S."/>
            <person name="Keller A."/>
            <person name="Neulinger S.C."/>
        </authorList>
    </citation>
    <scope>NUCLEOTIDE SEQUENCE</scope>
    <source>
        <strain evidence="9">DSM 11080</strain>
    </source>
</reference>
<keyword evidence="2" id="KW-0813">Transport</keyword>
<gene>
    <name evidence="9" type="ORF">CKO40_19850</name>
</gene>
<evidence type="ECO:0000256" key="2">
    <source>
        <dbReference type="ARBA" id="ARBA00022448"/>
    </source>
</evidence>
<feature type="compositionally biased region" description="Low complexity" evidence="7">
    <location>
        <begin position="209"/>
        <end position="218"/>
    </location>
</feature>
<feature type="transmembrane region" description="Helical" evidence="8">
    <location>
        <begin position="38"/>
        <end position="56"/>
    </location>
</feature>
<keyword evidence="10" id="KW-1185">Reference proteome</keyword>
<feature type="transmembrane region" description="Helical" evidence="8">
    <location>
        <begin position="130"/>
        <end position="154"/>
    </location>
</feature>
<dbReference type="EMBL" id="NRSJ01000049">
    <property type="protein sequence ID" value="MBK1706734.1"/>
    <property type="molecule type" value="Genomic_DNA"/>
</dbReference>
<dbReference type="Gene3D" id="1.10.1760.20">
    <property type="match status" value="1"/>
</dbReference>
<evidence type="ECO:0000256" key="8">
    <source>
        <dbReference type="SAM" id="Phobius"/>
    </source>
</evidence>
<evidence type="ECO:0000256" key="7">
    <source>
        <dbReference type="SAM" id="MobiDB-lite"/>
    </source>
</evidence>
<dbReference type="InterPro" id="IPR002751">
    <property type="entry name" value="CbiM/NikMN"/>
</dbReference>
<dbReference type="NCBIfam" id="NF004905">
    <property type="entry name" value="PRK06265.1-5"/>
    <property type="match status" value="1"/>
</dbReference>
<feature type="region of interest" description="Disordered" evidence="7">
    <location>
        <begin position="209"/>
        <end position="246"/>
    </location>
</feature>
<dbReference type="RefSeq" id="WP_200348204.1">
    <property type="nucleotide sequence ID" value="NZ_NRSJ01000049.1"/>
</dbReference>
<accession>A0AAJ0U7I1</accession>
<name>A0AAJ0U7I1_9GAMM</name>
<evidence type="ECO:0000256" key="3">
    <source>
        <dbReference type="ARBA" id="ARBA00022475"/>
    </source>
</evidence>
<sequence>MHILDGALSLPVLLGASTLAVAGIAKGARELDLQRIPAAGLLSAVFFVASLVHVPIGPSSLHLIMNGLAGLILGWVAFPALFIGLLLQAVLFGFGGLTVLGVNTLNIALPAVIVFYLCRRGVAGPNATLAAVWGATAGALAIALTALGVAAVLALSGEAFIPAAKLVVIGHVPVMLVEGLLCAAAVTLIRRVRPDLLGVMSRSASASASARATAGADSRAPHSSPVQPPSEQPAPVFSEQPARLTR</sequence>
<feature type="transmembrane region" description="Helical" evidence="8">
    <location>
        <begin position="68"/>
        <end position="91"/>
    </location>
</feature>
<feature type="transmembrane region" description="Helical" evidence="8">
    <location>
        <begin position="97"/>
        <end position="118"/>
    </location>
</feature>
<evidence type="ECO:0000313" key="9">
    <source>
        <dbReference type="EMBL" id="MBK1706734.1"/>
    </source>
</evidence>
<dbReference type="GO" id="GO:0005886">
    <property type="term" value="C:plasma membrane"/>
    <property type="evidence" value="ECO:0007669"/>
    <property type="project" value="UniProtKB-SubCell"/>
</dbReference>
<dbReference type="AlphaFoldDB" id="A0AAJ0U7I1"/>
<comment type="subcellular location">
    <subcellularLocation>
        <location evidence="1">Cell membrane</location>
        <topology evidence="1">Multi-pass membrane protein</topology>
    </subcellularLocation>
</comment>
<dbReference type="GO" id="GO:0000041">
    <property type="term" value="P:transition metal ion transport"/>
    <property type="evidence" value="ECO:0007669"/>
    <property type="project" value="InterPro"/>
</dbReference>
<organism evidence="9 10">
    <name type="scientific">Halochromatium glycolicum</name>
    <dbReference type="NCBI Taxonomy" id="85075"/>
    <lineage>
        <taxon>Bacteria</taxon>
        <taxon>Pseudomonadati</taxon>
        <taxon>Pseudomonadota</taxon>
        <taxon>Gammaproteobacteria</taxon>
        <taxon>Chromatiales</taxon>
        <taxon>Chromatiaceae</taxon>
        <taxon>Halochromatium</taxon>
    </lineage>
</organism>
<keyword evidence="3" id="KW-1003">Cell membrane</keyword>
<dbReference type="PANTHER" id="PTHR34229:SF1">
    <property type="entry name" value="METAL TRANSPORT PROTEIN HI_1621-RELATED"/>
    <property type="match status" value="1"/>
</dbReference>
<reference evidence="9" key="1">
    <citation type="submission" date="2017-08" db="EMBL/GenBank/DDBJ databases">
        <authorList>
            <person name="Imhoff J.F."/>
            <person name="Rahn T."/>
            <person name="Kuenzel S."/>
            <person name="Neulinger S.C."/>
        </authorList>
    </citation>
    <scope>NUCLEOTIDE SEQUENCE</scope>
    <source>
        <strain evidence="9">DSM 11080</strain>
    </source>
</reference>
<evidence type="ECO:0000313" key="10">
    <source>
        <dbReference type="Proteomes" id="UP001296776"/>
    </source>
</evidence>
<comment type="caution">
    <text evidence="9">The sequence shown here is derived from an EMBL/GenBank/DDBJ whole genome shotgun (WGS) entry which is preliminary data.</text>
</comment>
<keyword evidence="6 8" id="KW-0472">Membrane</keyword>
<dbReference type="PANTHER" id="PTHR34229">
    <property type="entry name" value="METAL TRANSPORT PROTEIN HI_1621-RELATED"/>
    <property type="match status" value="1"/>
</dbReference>
<dbReference type="Pfam" id="PF01891">
    <property type="entry name" value="CbiM"/>
    <property type="match status" value="1"/>
</dbReference>
<proteinExistence type="predicted"/>